<dbReference type="VEuPathDB" id="MicrosporidiaDB:M896_031200"/>
<reference evidence="1 2" key="1">
    <citation type="journal article" date="2014" name="MBio">
        <title>The Ordospora colligata genome; evolution of extreme reduction in microsporidia and host-to-parasite horizontal gene transfer.</title>
        <authorList>
            <person name="Pombert J.-F."/>
            <person name="Haag K.L."/>
            <person name="Beidas S."/>
            <person name="Ebert D."/>
            <person name="Keeling P.J."/>
        </authorList>
    </citation>
    <scope>NUCLEOTIDE SEQUENCE [LARGE SCALE GENOMIC DNA]</scope>
    <source>
        <strain evidence="1 2">OC4</strain>
    </source>
</reference>
<proteinExistence type="predicted"/>
<dbReference type="HOGENOM" id="CLU_267057_0_0_1"/>
<comment type="caution">
    <text evidence="1">The sequence shown here is derived from an EMBL/GenBank/DDBJ whole genome shotgun (WGS) entry which is preliminary data.</text>
</comment>
<protein>
    <submittedName>
        <fullName evidence="1">Uncharacterized protein</fullName>
    </submittedName>
</protein>
<dbReference type="GeneID" id="26261404"/>
<dbReference type="Proteomes" id="UP000031056">
    <property type="component" value="Unassembled WGS sequence"/>
</dbReference>
<dbReference type="InterPro" id="IPR016024">
    <property type="entry name" value="ARM-type_fold"/>
</dbReference>
<sequence length="1248" mass="143899">MYLDKAEIDTCIEKLLKTCDDTNVAAMCHKAKDEIKGVGNDGIKQCIKEKYWIVKMIVNAMCLRKHAPLFVIDFVYTLLVNEIFVYEDVKEIVSAIGESSWCEASKMKILQMSYYLMRYDDFGGDVALSLLKSLLVMIEDKSRQVQTTARSIAMHLIDFIFSRMHYIPERKVQSEGDMGVNEQARDVEHTNEMDYSKSELLPCIEMCRMVQVVNDGVCFLKHLLSCISCSKEMCYFVVDTLCIITMRNELFVHEVFRNVYSNDVMDSLVRLIRKRSSSKGGVYKVIEVLAQRNGAIFEKDIQMFFCEVEKAYDGFDELEREMFLEFFGKMGVYLVGMNAITVRRMFFRILGDMSVDEAGSRDVIASIKSSLEIQLERQTELNGTRYNPSTKVFFDKFSTQLLEKLVEVERAHEDLKDLLCSVVDFYAGVGDRERLENFLNVGMKLGFCKEMMRCAIENRKGMQDSWRVVLNGGKEYAGQVVDAIGRFDAEEMFYVLKGVSMINDVQDDSENAWSGKEKIDFLHSVFNVMKPVIVEPLNIRMLEMILNGVIEESSGEGMYATRIFSLIVIDYASDLEVLSVDIEGVIFGMVERMLKSCADAEKKEVLEMLLKVLRLVTPEVGWDVIVECVRHGCVPELYSSVYLLIQWMVGGFSHLLNALHFEVIVECLCMMCSNVSEEEGIKLMYVLRDVGECLAGMNHIENGVNKVWKRYVEILRAELSDCRVIMRDTTVRYLLDLMMSVAWMNDADGIWNEAISGVCEVFEKGRHLIRESDLDGLNTVCLMLRESGGCVEMICKHECISSVFFEVLVDGMCSDNDEVRLLSMERFKMVVKCIADAEEYKKETAVDLKICKKDTEVKSGGVRMRIQEIYKDVLRRIPIDCVCNSESGNEVNVQSNGVDRVEYEDRLTDRRVADMKSLPMCLEMVEMLRYFVVWEQDLKTLMPCLERFISSGNRLLQEKVIGMIEMLASGDDFVDVRLDAYISWITEQDVGLSRMLIERIGLLLARSGERYSEVVMSIAKHCEDENLWEDVVRGVMCGTKRKMSRNQFMSFVKSSKMIFAKACKMMSGVLVDDGVIEVRNEVIGKMKRIERIVLEFLMFYHGVLVSIKKMYFEQGGVEQQPFDEVTLVDLKEGYGVIFEMIGMDARQRRESVLIRCYGIVFDDIEVVYSEVVRRVREVLCKYNRIEAVYNGFYSMMMQREVYELLREMARRRDKRLIEELRGVLVDVLRSKDYQVIDYVRKCFEVLFE</sequence>
<dbReference type="AlphaFoldDB" id="A0A0B2UL91"/>
<name>A0A0B2UL91_9MICR</name>
<evidence type="ECO:0000313" key="2">
    <source>
        <dbReference type="Proteomes" id="UP000031056"/>
    </source>
</evidence>
<organism evidence="1 2">
    <name type="scientific">Ordospora colligata OC4</name>
    <dbReference type="NCBI Taxonomy" id="1354746"/>
    <lineage>
        <taxon>Eukaryota</taxon>
        <taxon>Fungi</taxon>
        <taxon>Fungi incertae sedis</taxon>
        <taxon>Microsporidia</taxon>
        <taxon>Ordosporidae</taxon>
        <taxon>Ordospora</taxon>
    </lineage>
</organism>
<accession>A0A0B2UL91</accession>
<dbReference type="OrthoDB" id="2190553at2759"/>
<dbReference type="InParanoid" id="A0A0B2UL91"/>
<evidence type="ECO:0000313" key="1">
    <source>
        <dbReference type="EMBL" id="KHN70133.1"/>
    </source>
</evidence>
<dbReference type="RefSeq" id="XP_014564175.1">
    <property type="nucleotide sequence ID" value="XM_014708689.1"/>
</dbReference>
<gene>
    <name evidence="1" type="ORF">M896_031200</name>
</gene>
<keyword evidence="2" id="KW-1185">Reference proteome</keyword>
<dbReference type="EMBL" id="JOKQ01000003">
    <property type="protein sequence ID" value="KHN70133.1"/>
    <property type="molecule type" value="Genomic_DNA"/>
</dbReference>
<dbReference type="SUPFAM" id="SSF48371">
    <property type="entry name" value="ARM repeat"/>
    <property type="match status" value="1"/>
</dbReference>